<evidence type="ECO:0000313" key="8">
    <source>
        <dbReference type="EMBL" id="MCT7374890.1"/>
    </source>
</evidence>
<keyword evidence="3" id="KW-0808">Transferase</keyword>
<comment type="catalytic activity">
    <reaction evidence="6">
        <text>a 6-O-methyl-2'-deoxyguanosine in DNA + L-cysteinyl-[protein] = S-methyl-L-cysteinyl-[protein] + a 2'-deoxyguanosine in DNA</text>
        <dbReference type="Rhea" id="RHEA:24000"/>
        <dbReference type="Rhea" id="RHEA-COMP:10131"/>
        <dbReference type="Rhea" id="RHEA-COMP:10132"/>
        <dbReference type="Rhea" id="RHEA-COMP:11367"/>
        <dbReference type="Rhea" id="RHEA-COMP:11368"/>
        <dbReference type="ChEBI" id="CHEBI:29950"/>
        <dbReference type="ChEBI" id="CHEBI:82612"/>
        <dbReference type="ChEBI" id="CHEBI:85445"/>
        <dbReference type="ChEBI" id="CHEBI:85448"/>
        <dbReference type="EC" id="2.1.1.63"/>
    </reaction>
</comment>
<dbReference type="InterPro" id="IPR014048">
    <property type="entry name" value="MethylDNA_cys_MeTrfase_DNA-bd"/>
</dbReference>
<dbReference type="NCBIfam" id="TIGR00589">
    <property type="entry name" value="ogt"/>
    <property type="match status" value="1"/>
</dbReference>
<dbReference type="InterPro" id="IPR001497">
    <property type="entry name" value="MethylDNA_cys_MeTrfase_AS"/>
</dbReference>
<dbReference type="PANTHER" id="PTHR10815">
    <property type="entry name" value="METHYLATED-DNA--PROTEIN-CYSTEINE METHYLTRANSFERASE"/>
    <property type="match status" value="1"/>
</dbReference>
<dbReference type="InterPro" id="IPR036631">
    <property type="entry name" value="MGMT_N_sf"/>
</dbReference>
<evidence type="ECO:0000256" key="5">
    <source>
        <dbReference type="ARBA" id="ARBA00023204"/>
    </source>
</evidence>
<keyword evidence="2" id="KW-0489">Methyltransferase</keyword>
<comment type="caution">
    <text evidence="8">The sequence shown here is derived from an EMBL/GenBank/DDBJ whole genome shotgun (WGS) entry which is preliminary data.</text>
</comment>
<sequence length="187" mass="19656">MTSQHVSFHHVFETAFGFCGIGWTEHGIARFMLPMATPESVAETLVKRTPGSREAAPTGTTAEVVAAATRYFAGEREDFSAIALDLDGVDPFRRAIYAAARRLGYGETTTYGALAEEAGFPEAARETGTALGRNPVPLIVPCHRILAAGGKLGGFSAPGGTTTKLKMLALERAVPPGAEPAQASFAF</sequence>
<keyword evidence="5" id="KW-0234">DNA repair</keyword>
<organism evidence="8 9">
    <name type="scientific">Chelativorans salis</name>
    <dbReference type="NCBI Taxonomy" id="2978478"/>
    <lineage>
        <taxon>Bacteria</taxon>
        <taxon>Pseudomonadati</taxon>
        <taxon>Pseudomonadota</taxon>
        <taxon>Alphaproteobacteria</taxon>
        <taxon>Hyphomicrobiales</taxon>
        <taxon>Phyllobacteriaceae</taxon>
        <taxon>Chelativorans</taxon>
    </lineage>
</organism>
<comment type="catalytic activity">
    <reaction evidence="1">
        <text>a 4-O-methyl-thymidine in DNA + L-cysteinyl-[protein] = a thymidine in DNA + S-methyl-L-cysteinyl-[protein]</text>
        <dbReference type="Rhea" id="RHEA:53428"/>
        <dbReference type="Rhea" id="RHEA-COMP:10131"/>
        <dbReference type="Rhea" id="RHEA-COMP:10132"/>
        <dbReference type="Rhea" id="RHEA-COMP:13555"/>
        <dbReference type="Rhea" id="RHEA-COMP:13556"/>
        <dbReference type="ChEBI" id="CHEBI:29950"/>
        <dbReference type="ChEBI" id="CHEBI:82612"/>
        <dbReference type="ChEBI" id="CHEBI:137386"/>
        <dbReference type="ChEBI" id="CHEBI:137387"/>
        <dbReference type="EC" id="2.1.1.63"/>
    </reaction>
</comment>
<dbReference type="SUPFAM" id="SSF53155">
    <property type="entry name" value="Methylated DNA-protein cysteine methyltransferase domain"/>
    <property type="match status" value="1"/>
</dbReference>
<gene>
    <name evidence="8" type="ORF">N5A92_07545</name>
</gene>
<reference evidence="8 9" key="1">
    <citation type="submission" date="2022-09" db="EMBL/GenBank/DDBJ databases">
        <title>Chelativorans salina sp. nov., a novel slightly halophilic bacterium isolated from a saline lake sediment enrichment.</title>
        <authorList>
            <person name="Gao L."/>
            <person name="Fang B.-Z."/>
            <person name="Li W.-J."/>
        </authorList>
    </citation>
    <scope>NUCLEOTIDE SEQUENCE [LARGE SCALE GENOMIC DNA]</scope>
    <source>
        <strain evidence="8 9">EGI FJ00035</strain>
    </source>
</reference>
<evidence type="ECO:0000256" key="6">
    <source>
        <dbReference type="ARBA" id="ARBA00049348"/>
    </source>
</evidence>
<dbReference type="PROSITE" id="PS00374">
    <property type="entry name" value="MGMT"/>
    <property type="match status" value="1"/>
</dbReference>
<dbReference type="Gene3D" id="3.30.160.70">
    <property type="entry name" value="Methylated DNA-protein cysteine methyltransferase domain"/>
    <property type="match status" value="1"/>
</dbReference>
<dbReference type="InterPro" id="IPR036388">
    <property type="entry name" value="WH-like_DNA-bd_sf"/>
</dbReference>
<dbReference type="CDD" id="cd06445">
    <property type="entry name" value="ATase"/>
    <property type="match status" value="1"/>
</dbReference>
<accession>A0ABT2LJW9</accession>
<dbReference type="InterPro" id="IPR036217">
    <property type="entry name" value="MethylDNA_cys_MeTrfase_DNAb"/>
</dbReference>
<evidence type="ECO:0000256" key="4">
    <source>
        <dbReference type="ARBA" id="ARBA00022763"/>
    </source>
</evidence>
<name>A0ABT2LJW9_9HYPH</name>
<keyword evidence="4" id="KW-0227">DNA damage</keyword>
<evidence type="ECO:0000259" key="7">
    <source>
        <dbReference type="Pfam" id="PF01035"/>
    </source>
</evidence>
<evidence type="ECO:0000256" key="2">
    <source>
        <dbReference type="ARBA" id="ARBA00022603"/>
    </source>
</evidence>
<evidence type="ECO:0000256" key="3">
    <source>
        <dbReference type="ARBA" id="ARBA00022679"/>
    </source>
</evidence>
<proteinExistence type="predicted"/>
<dbReference type="PANTHER" id="PTHR10815:SF5">
    <property type="entry name" value="METHYLATED-DNA--PROTEIN-CYSTEINE METHYLTRANSFERASE"/>
    <property type="match status" value="1"/>
</dbReference>
<evidence type="ECO:0000313" key="9">
    <source>
        <dbReference type="Proteomes" id="UP001320831"/>
    </source>
</evidence>
<feature type="domain" description="Methylated-DNA-[protein]-cysteine S-methyltransferase DNA binding" evidence="7">
    <location>
        <begin position="91"/>
        <end position="172"/>
    </location>
</feature>
<protein>
    <submittedName>
        <fullName evidence="8">Methylated-DNA--[protein]-cysteine S-methyltransferase</fullName>
    </submittedName>
</protein>
<dbReference type="EMBL" id="JAOCZP010000002">
    <property type="protein sequence ID" value="MCT7374890.1"/>
    <property type="molecule type" value="Genomic_DNA"/>
</dbReference>
<dbReference type="Pfam" id="PF01035">
    <property type="entry name" value="DNA_binding_1"/>
    <property type="match status" value="1"/>
</dbReference>
<dbReference type="RefSeq" id="WP_260901447.1">
    <property type="nucleotide sequence ID" value="NZ_JAOCZP010000002.1"/>
</dbReference>
<dbReference type="Proteomes" id="UP001320831">
    <property type="component" value="Unassembled WGS sequence"/>
</dbReference>
<keyword evidence="9" id="KW-1185">Reference proteome</keyword>
<evidence type="ECO:0000256" key="1">
    <source>
        <dbReference type="ARBA" id="ARBA00001286"/>
    </source>
</evidence>
<dbReference type="Gene3D" id="1.10.10.10">
    <property type="entry name" value="Winged helix-like DNA-binding domain superfamily/Winged helix DNA-binding domain"/>
    <property type="match status" value="1"/>
</dbReference>
<dbReference type="SUPFAM" id="SSF46767">
    <property type="entry name" value="Methylated DNA-protein cysteine methyltransferase, C-terminal domain"/>
    <property type="match status" value="1"/>
</dbReference>